<protein>
    <recommendedName>
        <fullName evidence="7">SAGA complex subunit Spt7</fullName>
    </recommendedName>
</protein>
<reference evidence="11 12" key="1">
    <citation type="journal article" date="2019" name="Front. Genet.">
        <title>Whole-Genome Sequencing of the Opportunistic Yeast Pathogen Candida inconspicua Uncovers Its Hybrid Origin.</title>
        <authorList>
            <person name="Mixao V."/>
            <person name="Hansen A.P."/>
            <person name="Saus E."/>
            <person name="Boekhout T."/>
            <person name="Lass-Florl C."/>
            <person name="Gabaldon T."/>
        </authorList>
    </citation>
    <scope>NUCLEOTIDE SEQUENCE [LARGE SCALE GENOMIC DNA]</scope>
    <source>
        <strain evidence="11 12">CBS 180</strain>
    </source>
</reference>
<dbReference type="GO" id="GO:0005634">
    <property type="term" value="C:nucleus"/>
    <property type="evidence" value="ECO:0007669"/>
    <property type="project" value="UniProtKB-SubCell"/>
</dbReference>
<dbReference type="GO" id="GO:0006357">
    <property type="term" value="P:regulation of transcription by RNA polymerase II"/>
    <property type="evidence" value="ECO:0007669"/>
    <property type="project" value="UniProtKB-ARBA"/>
</dbReference>
<feature type="compositionally biased region" description="Polar residues" evidence="9">
    <location>
        <begin position="1142"/>
        <end position="1162"/>
    </location>
</feature>
<dbReference type="PANTHER" id="PTHR47343">
    <property type="entry name" value="TRANSCRIPTIONAL ACTIVATOR SPT7"/>
    <property type="match status" value="1"/>
</dbReference>
<keyword evidence="5" id="KW-0804">Transcription</keyword>
<feature type="region of interest" description="Disordered" evidence="9">
    <location>
        <begin position="158"/>
        <end position="185"/>
    </location>
</feature>
<dbReference type="FunFam" id="1.20.920.10:FF:000032">
    <property type="entry name" value="Transcriptional activator spt7"/>
    <property type="match status" value="1"/>
</dbReference>
<dbReference type="AlphaFoldDB" id="A0A4T0WXJ2"/>
<dbReference type="Gene3D" id="1.20.920.10">
    <property type="entry name" value="Bromodomain-like"/>
    <property type="match status" value="1"/>
</dbReference>
<name>A0A4T0WXJ2_9ASCO</name>
<dbReference type="PRINTS" id="PR00503">
    <property type="entry name" value="BROMODOMAIN"/>
</dbReference>
<evidence type="ECO:0000256" key="1">
    <source>
        <dbReference type="ARBA" id="ARBA00004123"/>
    </source>
</evidence>
<dbReference type="CDD" id="cd05510">
    <property type="entry name" value="Bromo_SPT7_like"/>
    <property type="match status" value="1"/>
</dbReference>
<evidence type="ECO:0000256" key="3">
    <source>
        <dbReference type="ARBA" id="ARBA00023015"/>
    </source>
</evidence>
<dbReference type="InterPro" id="IPR018359">
    <property type="entry name" value="Bromodomain_CS"/>
</dbReference>
<evidence type="ECO:0000256" key="4">
    <source>
        <dbReference type="ARBA" id="ARBA00023117"/>
    </source>
</evidence>
<evidence type="ECO:0000256" key="6">
    <source>
        <dbReference type="ARBA" id="ARBA00023242"/>
    </source>
</evidence>
<dbReference type="GO" id="GO:0006325">
    <property type="term" value="P:chromatin organization"/>
    <property type="evidence" value="ECO:0007669"/>
    <property type="project" value="UniProtKB-ARBA"/>
</dbReference>
<evidence type="ECO:0000256" key="2">
    <source>
        <dbReference type="ARBA" id="ARBA00022553"/>
    </source>
</evidence>
<feature type="compositionally biased region" description="Basic and acidic residues" evidence="9">
    <location>
        <begin position="500"/>
        <end position="514"/>
    </location>
</feature>
<dbReference type="Pfam" id="PF00439">
    <property type="entry name" value="Bromodomain"/>
    <property type="match status" value="1"/>
</dbReference>
<dbReference type="PROSITE" id="PS00633">
    <property type="entry name" value="BROMODOMAIN_1"/>
    <property type="match status" value="1"/>
</dbReference>
<keyword evidence="6" id="KW-0539">Nucleus</keyword>
<dbReference type="OrthoDB" id="21449at2759"/>
<organism evidence="11 12">
    <name type="scientific">Pichia inconspicua</name>
    <dbReference type="NCBI Taxonomy" id="52247"/>
    <lineage>
        <taxon>Eukaryota</taxon>
        <taxon>Fungi</taxon>
        <taxon>Dikarya</taxon>
        <taxon>Ascomycota</taxon>
        <taxon>Saccharomycotina</taxon>
        <taxon>Pichiomycetes</taxon>
        <taxon>Pichiales</taxon>
        <taxon>Pichiaceae</taxon>
        <taxon>Pichia</taxon>
    </lineage>
</organism>
<dbReference type="SMART" id="SM00297">
    <property type="entry name" value="BROMO"/>
    <property type="match status" value="1"/>
</dbReference>
<evidence type="ECO:0000256" key="7">
    <source>
        <dbReference type="ARBA" id="ARBA00093633"/>
    </source>
</evidence>
<dbReference type="GO" id="GO:0005198">
    <property type="term" value="F:structural molecule activity"/>
    <property type="evidence" value="ECO:0007669"/>
    <property type="project" value="TreeGrafter"/>
</dbReference>
<dbReference type="InterPro" id="IPR037782">
    <property type="entry name" value="Spt7"/>
</dbReference>
<proteinExistence type="predicted"/>
<evidence type="ECO:0000259" key="10">
    <source>
        <dbReference type="PROSITE" id="PS50014"/>
    </source>
</evidence>
<evidence type="ECO:0000313" key="12">
    <source>
        <dbReference type="Proteomes" id="UP000307173"/>
    </source>
</evidence>
<keyword evidence="3" id="KW-0805">Transcription regulation</keyword>
<dbReference type="SUPFAM" id="SSF47370">
    <property type="entry name" value="Bromodomain"/>
    <property type="match status" value="1"/>
</dbReference>
<comment type="caution">
    <text evidence="11">The sequence shown here is derived from an EMBL/GenBank/DDBJ whole genome shotgun (WGS) entry which is preliminary data.</text>
</comment>
<keyword evidence="2" id="KW-0597">Phosphoprotein</keyword>
<dbReference type="STRING" id="52247.A0A4T0WXJ2"/>
<evidence type="ECO:0000256" key="8">
    <source>
        <dbReference type="PROSITE-ProRule" id="PRU00035"/>
    </source>
</evidence>
<dbReference type="PROSITE" id="PS50014">
    <property type="entry name" value="BROMODOMAIN_2"/>
    <property type="match status" value="1"/>
</dbReference>
<evidence type="ECO:0000256" key="5">
    <source>
        <dbReference type="ARBA" id="ARBA00023163"/>
    </source>
</evidence>
<feature type="compositionally biased region" description="Basic and acidic residues" evidence="9">
    <location>
        <begin position="582"/>
        <end position="596"/>
    </location>
</feature>
<feature type="region of interest" description="Disordered" evidence="9">
    <location>
        <begin position="1142"/>
        <end position="1175"/>
    </location>
</feature>
<comment type="subcellular location">
    <subcellularLocation>
        <location evidence="1">Nucleus</location>
    </subcellularLocation>
</comment>
<feature type="region of interest" description="Disordered" evidence="9">
    <location>
        <begin position="500"/>
        <end position="629"/>
    </location>
</feature>
<feature type="compositionally biased region" description="Acidic residues" evidence="9">
    <location>
        <begin position="160"/>
        <end position="173"/>
    </location>
</feature>
<evidence type="ECO:0000313" key="11">
    <source>
        <dbReference type="EMBL" id="TID18607.1"/>
    </source>
</evidence>
<feature type="compositionally biased region" description="Acidic residues" evidence="9">
    <location>
        <begin position="618"/>
        <end position="629"/>
    </location>
</feature>
<dbReference type="InterPro" id="IPR036427">
    <property type="entry name" value="Bromodomain-like_sf"/>
</dbReference>
<feature type="compositionally biased region" description="Basic and acidic residues" evidence="9">
    <location>
        <begin position="1163"/>
        <end position="1175"/>
    </location>
</feature>
<gene>
    <name evidence="11" type="ORF">CANINC_003857</name>
</gene>
<dbReference type="GO" id="GO:0000124">
    <property type="term" value="C:SAGA complex"/>
    <property type="evidence" value="ECO:0007669"/>
    <property type="project" value="InterPro"/>
</dbReference>
<dbReference type="EMBL" id="SELW01000609">
    <property type="protein sequence ID" value="TID18607.1"/>
    <property type="molecule type" value="Genomic_DNA"/>
</dbReference>
<feature type="domain" description="Bromo" evidence="10">
    <location>
        <begin position="396"/>
        <end position="466"/>
    </location>
</feature>
<sequence>MQSVNRKRVLQLFRESDEVKLWHIAIELLRSGFFNCYLTPQQFNALETILNIQPETEGNNLVWKSFLQGILILKFKEDNGDDSNSNDNMYMKPGYSSLRNLNATLRYLLYEKVIDYIYFENDRNDSHDFHFVEDLFFANNDVQEKLASSNQKAIERPVAIDEDDDYDDEEDEIHNDKGDSENKYQSGQITVNAVVRSCPSLLSDKIQMIQIDDVTHHPILVVSKEDLLKKPNYPKVEESTQEDEEIGKLVHPILSTTSAIESSIEKRNEIKLIKKFNKTIHSFENDLPNLLKRRKLERSNKEVEESSEAQPQDLDANTNTKAVNTLISLGGAVNLSLKNLLHKIETNRDKLGVTDVELKNLIMDVRKNRSKWANYNRIGQEELYEACEKVVNELRSYTEHSTPFLNRVSKREAPNYYQVIKTPMDLNTVLKKLKTLQYQNKKAFVDDIMLIWQNCLTYNSDPKHYLRVDAIAMRKKSLELLPLIPDITIRDRIEVEREAAELERNEKEKEETETVGRTSARGMSSTTRKSRKGVVESKNLSSETKLKLDPDASTAAASDVDDLSPKLNMSMEIDTNESDAQEVEKKPDQHKSKTYDDLDDEEDNEEDNEINNLMNHDEPDEDANEDNDDLEVSTWRTLTSNTRYKLCKERSKLFKENKLQPDAEALLRTKRQMNSFEWHLKDETNLILHKNRNGLDENDDPYLIEYDVTGGVPEICHNNLNIDQVEENILERMIEKGQKLEDLPDSRVKVKVQGCNSMILENISLMQDIRKICFRINLIRSMQTSKFMHQSQYVAPSKPKIKFDDIDPMSKLSTRDLMSENIAYHALLKSVSALTMLNGFEQTSKSCAVLLTEVAKNYISNLAKTFKLLLESKSINKLQCEGNKPLTCKEFLQIVLCYNGIENPDSIYAYYKEQITKQHKKLMDLKFGLENFLCDLLRPSMQDLSESQFNDDSEQFVNGDFSDELGEDFFGFKELGLDKEFGLLTSNIPLHLLQSKLSHQFNQMNKNMAKRVYPEFGQLSFSKLKKKDIPNQLGILRPFYEDLLEKSKSIYTKQLRRYQTQIANGEVPEEPFQELEDEEELVLVEDEDLPLKQRNNRPKIPPNGKITQGKKKTVTNTFDIEKQEELRRRMEEILSKKNLDTMSMNLDGNNNSETHMLSNEKSFSNDENDHTDTDKIIDTTETMNLKDVAV</sequence>
<dbReference type="Proteomes" id="UP000307173">
    <property type="component" value="Unassembled WGS sequence"/>
</dbReference>
<dbReference type="InterPro" id="IPR001487">
    <property type="entry name" value="Bromodomain"/>
</dbReference>
<accession>A0A4T0WXJ2</accession>
<dbReference type="GO" id="GO:0046695">
    <property type="term" value="C:SLIK (SAGA-like) complex"/>
    <property type="evidence" value="ECO:0007669"/>
    <property type="project" value="InterPro"/>
</dbReference>
<keyword evidence="12" id="KW-1185">Reference proteome</keyword>
<evidence type="ECO:0000256" key="9">
    <source>
        <dbReference type="SAM" id="MobiDB-lite"/>
    </source>
</evidence>
<dbReference type="PANTHER" id="PTHR47343:SF1">
    <property type="entry name" value="TRANSCRIPTIONAL ACTIVATOR SPT7"/>
    <property type="match status" value="1"/>
</dbReference>
<keyword evidence="4 8" id="KW-0103">Bromodomain</keyword>
<feature type="region of interest" description="Disordered" evidence="9">
    <location>
        <begin position="298"/>
        <end position="317"/>
    </location>
</feature>
<feature type="compositionally biased region" description="Acidic residues" evidence="9">
    <location>
        <begin position="597"/>
        <end position="609"/>
    </location>
</feature>